<comment type="caution">
    <text evidence="1">The sequence shown here is derived from an EMBL/GenBank/DDBJ whole genome shotgun (WGS) entry which is preliminary data.</text>
</comment>
<proteinExistence type="predicted"/>
<dbReference type="EMBL" id="LWCA01000185">
    <property type="protein sequence ID" value="OAF70132.1"/>
    <property type="molecule type" value="Genomic_DNA"/>
</dbReference>
<protein>
    <submittedName>
        <fullName evidence="1">Uncharacterized protein</fullName>
    </submittedName>
</protein>
<gene>
    <name evidence="1" type="ORF">A3Q56_02119</name>
</gene>
<evidence type="ECO:0000313" key="2">
    <source>
        <dbReference type="Proteomes" id="UP000078046"/>
    </source>
</evidence>
<dbReference type="AlphaFoldDB" id="A0A177B8Z4"/>
<accession>A0A177B8Z4</accession>
<organism evidence="1 2">
    <name type="scientific">Intoshia linei</name>
    <dbReference type="NCBI Taxonomy" id="1819745"/>
    <lineage>
        <taxon>Eukaryota</taxon>
        <taxon>Metazoa</taxon>
        <taxon>Spiralia</taxon>
        <taxon>Lophotrochozoa</taxon>
        <taxon>Mesozoa</taxon>
        <taxon>Orthonectida</taxon>
        <taxon>Rhopaluridae</taxon>
        <taxon>Intoshia</taxon>
    </lineage>
</organism>
<dbReference type="Proteomes" id="UP000078046">
    <property type="component" value="Unassembled WGS sequence"/>
</dbReference>
<evidence type="ECO:0000313" key="1">
    <source>
        <dbReference type="EMBL" id="OAF70132.1"/>
    </source>
</evidence>
<reference evidence="1 2" key="1">
    <citation type="submission" date="2016-04" db="EMBL/GenBank/DDBJ databases">
        <title>The genome of Intoshia linei affirms orthonectids as highly simplified spiralians.</title>
        <authorList>
            <person name="Mikhailov K.V."/>
            <person name="Slusarev G.S."/>
            <person name="Nikitin M.A."/>
            <person name="Logacheva M.D."/>
            <person name="Penin A."/>
            <person name="Aleoshin V."/>
            <person name="Panchin Y.V."/>
        </authorList>
    </citation>
    <scope>NUCLEOTIDE SEQUENCE [LARGE SCALE GENOMIC DNA]</scope>
    <source>
        <strain evidence="1">Intl2013</strain>
        <tissue evidence="1">Whole animal</tissue>
    </source>
</reference>
<name>A0A177B8Z4_9BILA</name>
<sequence>MHELREWMDMQTLDMEGICAYTYPDQKISDTKKILEVDCAVLQSAYSAVVQNPTFIDFSCNNGVNVSRKITVNTDCIKLNPTSFVNKKLPNEYLISPKIATCAYPDRTDTVKNLFDALNKIVCEVVCLIAPIALSTSIVHFSTRFIKTYIVPNALELIKNFHAKGITVTNDDVKIWSINFKCPEFSCIKKFYELNIKIKIEMQEVEQKKNDIYAVVYWLCSRPWK</sequence>
<keyword evidence="2" id="KW-1185">Reference proteome</keyword>